<dbReference type="InterPro" id="IPR013766">
    <property type="entry name" value="Thioredoxin_domain"/>
</dbReference>
<dbReference type="SUPFAM" id="SSF52833">
    <property type="entry name" value="Thioredoxin-like"/>
    <property type="match status" value="1"/>
</dbReference>
<feature type="chain" id="PRO_5028941084" evidence="1">
    <location>
        <begin position="22"/>
        <end position="394"/>
    </location>
</feature>
<comment type="caution">
    <text evidence="3">The sequence shown here is derived from an EMBL/GenBank/DDBJ whole genome shotgun (WGS) entry which is preliminary data.</text>
</comment>
<name>A0A7C9F7T3_9BACT</name>
<dbReference type="Pfam" id="PF00578">
    <property type="entry name" value="AhpC-TSA"/>
    <property type="match status" value="1"/>
</dbReference>
<keyword evidence="4" id="KW-1185">Reference proteome</keyword>
<accession>A0A7C9F7T3</accession>
<dbReference type="GO" id="GO:0016209">
    <property type="term" value="F:antioxidant activity"/>
    <property type="evidence" value="ECO:0007669"/>
    <property type="project" value="InterPro"/>
</dbReference>
<evidence type="ECO:0000256" key="1">
    <source>
        <dbReference type="SAM" id="SignalP"/>
    </source>
</evidence>
<dbReference type="InterPro" id="IPR000866">
    <property type="entry name" value="AhpC/TSA"/>
</dbReference>
<dbReference type="CDD" id="cd02966">
    <property type="entry name" value="TlpA_like_family"/>
    <property type="match status" value="1"/>
</dbReference>
<keyword evidence="1" id="KW-0732">Signal</keyword>
<protein>
    <submittedName>
        <fullName evidence="3">Redoxin domain-containing protein</fullName>
    </submittedName>
</protein>
<dbReference type="InterPro" id="IPR036249">
    <property type="entry name" value="Thioredoxin-like_sf"/>
</dbReference>
<dbReference type="InterPro" id="IPR050553">
    <property type="entry name" value="Thioredoxin_ResA/DsbE_sf"/>
</dbReference>
<dbReference type="Gene3D" id="3.40.30.10">
    <property type="entry name" value="Glutaredoxin"/>
    <property type="match status" value="1"/>
</dbReference>
<reference evidence="3 4" key="1">
    <citation type="submission" date="2019-10" db="EMBL/GenBank/DDBJ databases">
        <title>Draft Genome Sequence of Cytophagaceae sp. SJW1-29.</title>
        <authorList>
            <person name="Choi A."/>
        </authorList>
    </citation>
    <scope>NUCLEOTIDE SEQUENCE [LARGE SCALE GENOMIC DNA]</scope>
    <source>
        <strain evidence="3 4">SJW1-29</strain>
    </source>
</reference>
<organism evidence="3 4">
    <name type="scientific">Salmonirosea aquatica</name>
    <dbReference type="NCBI Taxonomy" id="2654236"/>
    <lineage>
        <taxon>Bacteria</taxon>
        <taxon>Pseudomonadati</taxon>
        <taxon>Bacteroidota</taxon>
        <taxon>Cytophagia</taxon>
        <taxon>Cytophagales</taxon>
        <taxon>Spirosomataceae</taxon>
        <taxon>Salmonirosea</taxon>
    </lineage>
</organism>
<dbReference type="EMBL" id="WHLY01000002">
    <property type="protein sequence ID" value="MPR32904.1"/>
    <property type="molecule type" value="Genomic_DNA"/>
</dbReference>
<evidence type="ECO:0000313" key="3">
    <source>
        <dbReference type="EMBL" id="MPR32904.1"/>
    </source>
</evidence>
<gene>
    <name evidence="3" type="ORF">GBK04_05920</name>
</gene>
<proteinExistence type="predicted"/>
<dbReference type="RefSeq" id="WP_152757741.1">
    <property type="nucleotide sequence ID" value="NZ_WHLY01000002.1"/>
</dbReference>
<dbReference type="AlphaFoldDB" id="A0A7C9F7T3"/>
<evidence type="ECO:0000259" key="2">
    <source>
        <dbReference type="PROSITE" id="PS51352"/>
    </source>
</evidence>
<feature type="domain" description="Thioredoxin" evidence="2">
    <location>
        <begin position="253"/>
        <end position="394"/>
    </location>
</feature>
<dbReference type="PROSITE" id="PS51352">
    <property type="entry name" value="THIOREDOXIN_2"/>
    <property type="match status" value="1"/>
</dbReference>
<dbReference type="PANTHER" id="PTHR42852">
    <property type="entry name" value="THIOL:DISULFIDE INTERCHANGE PROTEIN DSBE"/>
    <property type="match status" value="1"/>
</dbReference>
<dbReference type="GO" id="GO:0016491">
    <property type="term" value="F:oxidoreductase activity"/>
    <property type="evidence" value="ECO:0007669"/>
    <property type="project" value="InterPro"/>
</dbReference>
<dbReference type="Proteomes" id="UP000479293">
    <property type="component" value="Unassembled WGS sequence"/>
</dbReference>
<sequence>MRASLVLLATILLAFSTTSEAQDLSVSEILGKMNQAVEKFEQGQFTFHEKNTRFGTDRDTTRSEHTYLCFFKKNPEDSLVGYQLASFQDDGYQQIYDGKVLFALYNKKLEVIRKRDYPANIEESFNTSSGAIYIINTNKWIQYDNQKLQITGTEIILGEKCFRLQNIEISKDLKSNVESYYYVSTKSFLPIKSVTILKSVLGKAEETQMFDYSITNIKDKPIEAKQFSREALSEYQIEKIYDPAVQEARDALLPLGSQAPDWKLPLLTGGTMALSDLKGKIVVMDFWFKSCAPCIQQMISLEALHKKFPNEKVVVLGVNTTDDPEKDKLELFLKNRLVTTNSVYNGNSIASLYKVYASPALFVINQEGSVVFTKSGYTSTILDEVSKVINEQLN</sequence>
<feature type="signal peptide" evidence="1">
    <location>
        <begin position="1"/>
        <end position="21"/>
    </location>
</feature>
<dbReference type="PANTHER" id="PTHR42852:SF13">
    <property type="entry name" value="PROTEIN DIPZ"/>
    <property type="match status" value="1"/>
</dbReference>
<evidence type="ECO:0000313" key="4">
    <source>
        <dbReference type="Proteomes" id="UP000479293"/>
    </source>
</evidence>